<reference evidence="4" key="1">
    <citation type="submission" date="2020-05" db="EMBL/GenBank/DDBJ databases">
        <authorList>
            <person name="Chiriac C."/>
            <person name="Salcher M."/>
            <person name="Ghai R."/>
            <person name="Kavagutti S V."/>
        </authorList>
    </citation>
    <scope>NUCLEOTIDE SEQUENCE</scope>
</reference>
<dbReference type="PANTHER" id="PTHR37042">
    <property type="entry name" value="OUTER MEMBRANE PROTEIN RV1973"/>
    <property type="match status" value="1"/>
</dbReference>
<keyword evidence="3" id="KW-1133">Transmembrane helix</keyword>
<organism evidence="4">
    <name type="scientific">freshwater metagenome</name>
    <dbReference type="NCBI Taxonomy" id="449393"/>
    <lineage>
        <taxon>unclassified sequences</taxon>
        <taxon>metagenomes</taxon>
        <taxon>ecological metagenomes</taxon>
    </lineage>
</organism>
<keyword evidence="3" id="KW-0812">Transmembrane</keyword>
<evidence type="ECO:0000313" key="4">
    <source>
        <dbReference type="EMBL" id="CAB4961237.1"/>
    </source>
</evidence>
<keyword evidence="2 3" id="KW-0472">Membrane</keyword>
<dbReference type="EMBL" id="CAFBMW010000036">
    <property type="protein sequence ID" value="CAB4961237.1"/>
    <property type="molecule type" value="Genomic_DNA"/>
</dbReference>
<dbReference type="PANTHER" id="PTHR37042:SF4">
    <property type="entry name" value="OUTER MEMBRANE PROTEIN RV1973"/>
    <property type="match status" value="1"/>
</dbReference>
<comment type="subcellular location">
    <subcellularLocation>
        <location evidence="1">Membrane</location>
    </subcellularLocation>
</comment>
<evidence type="ECO:0000256" key="2">
    <source>
        <dbReference type="ARBA" id="ARBA00023136"/>
    </source>
</evidence>
<evidence type="ECO:0000256" key="3">
    <source>
        <dbReference type="SAM" id="Phobius"/>
    </source>
</evidence>
<name>A0A6J7KZM5_9ZZZZ</name>
<protein>
    <submittedName>
        <fullName evidence="4">Unannotated protein</fullName>
    </submittedName>
</protein>
<feature type="transmembrane region" description="Helical" evidence="3">
    <location>
        <begin position="7"/>
        <end position="26"/>
    </location>
</feature>
<dbReference type="AlphaFoldDB" id="A0A6J7KZM5"/>
<accession>A0A6J7KZM5</accession>
<dbReference type="GO" id="GO:0016020">
    <property type="term" value="C:membrane"/>
    <property type="evidence" value="ECO:0007669"/>
    <property type="project" value="UniProtKB-SubCell"/>
</dbReference>
<evidence type="ECO:0000256" key="1">
    <source>
        <dbReference type="ARBA" id="ARBA00004370"/>
    </source>
</evidence>
<proteinExistence type="predicted"/>
<sequence length="172" mass="18257">MSALRRAGVVLTVLVVAAAVALVWLVREGSPDTTSVTSAEAGDATVASQAVKQEVRAVAAEAATRAYSYSWDTIAEDKAQARALMTTAMQTRYDRTMAGTGTTGRRDRTVVSAEVVDTALVTATTNAARVLVFVNQRTTGRGLEEPLLDLDRVLVTLEDVDGAWKVSELDAL</sequence>
<gene>
    <name evidence="4" type="ORF">UFOPK3662_03247</name>
</gene>